<dbReference type="Pfam" id="PF09694">
    <property type="entry name" value="Gcw_chp"/>
    <property type="match status" value="1"/>
</dbReference>
<reference evidence="1" key="1">
    <citation type="submission" date="2016-10" db="EMBL/GenBank/DDBJ databases">
        <title>Sequence of Gallionella enrichment culture.</title>
        <authorList>
            <person name="Poehlein A."/>
            <person name="Muehling M."/>
            <person name="Daniel R."/>
        </authorList>
    </citation>
    <scope>NUCLEOTIDE SEQUENCE</scope>
</reference>
<gene>
    <name evidence="1" type="ORF">GALL_131870</name>
</gene>
<proteinExistence type="predicted"/>
<sequence>MNPNLLKNTFQHSLSRVVLPAVALGFSLAAHAEEAPVPDYSLAYNVGVISDYRVRGIAQTSGDPALQGGIDLTTKSGVYLGTAASNVKWVKEFNGATKGSYELDLYGGYRAQITDTNFSYDVGVITYQYPGNNSGVAGFYPAGTFGNASTVEMYGDLTYEIYTLKYNRSVGNFLGNLNSSGSQYFDLSAAVDMTHGFTLTPHIGHQFIPNQTGNLGNYSDMSLTLAKDFGNGLSATAALITTNANKTFYTDTKGRYLGNNTFAAGLRYSF</sequence>
<organism evidence="1">
    <name type="scientific">mine drainage metagenome</name>
    <dbReference type="NCBI Taxonomy" id="410659"/>
    <lineage>
        <taxon>unclassified sequences</taxon>
        <taxon>metagenomes</taxon>
        <taxon>ecological metagenomes</taxon>
    </lineage>
</organism>
<dbReference type="InterPro" id="IPR010239">
    <property type="entry name" value="CHP02001"/>
</dbReference>
<name>A0A1J5S8F9_9ZZZZ</name>
<accession>A0A1J5S8F9</accession>
<dbReference type="NCBIfam" id="TIGR02001">
    <property type="entry name" value="gcw_chp"/>
    <property type="match status" value="1"/>
</dbReference>
<dbReference type="AlphaFoldDB" id="A0A1J5S8F9"/>
<comment type="caution">
    <text evidence="1">The sequence shown here is derived from an EMBL/GenBank/DDBJ whole genome shotgun (WGS) entry which is preliminary data.</text>
</comment>
<protein>
    <submittedName>
        <fullName evidence="1">Uncharacterized protein</fullName>
    </submittedName>
</protein>
<evidence type="ECO:0000313" key="1">
    <source>
        <dbReference type="EMBL" id="OIR04801.1"/>
    </source>
</evidence>
<dbReference type="EMBL" id="MLJW01000055">
    <property type="protein sequence ID" value="OIR04801.1"/>
    <property type="molecule type" value="Genomic_DNA"/>
</dbReference>